<evidence type="ECO:0000313" key="2">
    <source>
        <dbReference type="Proteomes" id="UP000054279"/>
    </source>
</evidence>
<dbReference type="Proteomes" id="UP000054279">
    <property type="component" value="Unassembled WGS sequence"/>
</dbReference>
<feature type="non-terminal residue" evidence="1">
    <location>
        <position position="275"/>
    </location>
</feature>
<organism evidence="1 2">
    <name type="scientific">Sphaerobolus stellatus (strain SS14)</name>
    <dbReference type="NCBI Taxonomy" id="990650"/>
    <lineage>
        <taxon>Eukaryota</taxon>
        <taxon>Fungi</taxon>
        <taxon>Dikarya</taxon>
        <taxon>Basidiomycota</taxon>
        <taxon>Agaricomycotina</taxon>
        <taxon>Agaricomycetes</taxon>
        <taxon>Phallomycetidae</taxon>
        <taxon>Geastrales</taxon>
        <taxon>Sphaerobolaceae</taxon>
        <taxon>Sphaerobolus</taxon>
    </lineage>
</organism>
<dbReference type="OrthoDB" id="2941894at2759"/>
<accession>A0A0C9T1R3</accession>
<evidence type="ECO:0000313" key="1">
    <source>
        <dbReference type="EMBL" id="KIJ22733.1"/>
    </source>
</evidence>
<protein>
    <submittedName>
        <fullName evidence="1">Uncharacterized protein</fullName>
    </submittedName>
</protein>
<dbReference type="EMBL" id="KN837978">
    <property type="protein sequence ID" value="KIJ22733.1"/>
    <property type="molecule type" value="Genomic_DNA"/>
</dbReference>
<dbReference type="AlphaFoldDB" id="A0A0C9T1R3"/>
<dbReference type="HOGENOM" id="CLU_999468_0_0_1"/>
<keyword evidence="2" id="KW-1185">Reference proteome</keyword>
<sequence>MSSPPSTSTPGTTTTVLSLDTTSPSITAIRHTQAYTGPKLDKLKSNYNIWLKNADLFLTLAGCIGYAKGTISCPGLNEPCALANWHANDALTAALIASTIEVSEWEFINRELGASSCWTSLKTRHQSEGPIRQVQLLQEALTTKCTRDTPLPTTAEAICKAVDHAYEMGDINQDLLKCIALLSSLSDFPHLQSMITRDLSAATKSNPFTSAHLRRYLDGEQALMNSDAKTTPDPLVLAAQSKPGMVVCSNCKRNGHVVTYCISSGGGMEGKTIEE</sequence>
<name>A0A0C9T1R3_SPHS4</name>
<reference evidence="1 2" key="1">
    <citation type="submission" date="2014-06" db="EMBL/GenBank/DDBJ databases">
        <title>Evolutionary Origins and Diversification of the Mycorrhizal Mutualists.</title>
        <authorList>
            <consortium name="DOE Joint Genome Institute"/>
            <consortium name="Mycorrhizal Genomics Consortium"/>
            <person name="Kohler A."/>
            <person name="Kuo A."/>
            <person name="Nagy L.G."/>
            <person name="Floudas D."/>
            <person name="Copeland A."/>
            <person name="Barry K.W."/>
            <person name="Cichocki N."/>
            <person name="Veneault-Fourrey C."/>
            <person name="LaButti K."/>
            <person name="Lindquist E.A."/>
            <person name="Lipzen A."/>
            <person name="Lundell T."/>
            <person name="Morin E."/>
            <person name="Murat C."/>
            <person name="Riley R."/>
            <person name="Ohm R."/>
            <person name="Sun H."/>
            <person name="Tunlid A."/>
            <person name="Henrissat B."/>
            <person name="Grigoriev I.V."/>
            <person name="Hibbett D.S."/>
            <person name="Martin F."/>
        </authorList>
    </citation>
    <scope>NUCLEOTIDE SEQUENCE [LARGE SCALE GENOMIC DNA]</scope>
    <source>
        <strain evidence="1 2">SS14</strain>
    </source>
</reference>
<gene>
    <name evidence="1" type="ORF">M422DRAFT_196810</name>
</gene>
<proteinExistence type="predicted"/>
<dbReference type="Pfam" id="PF14223">
    <property type="entry name" value="Retrotran_gag_2"/>
    <property type="match status" value="1"/>
</dbReference>